<gene>
    <name evidence="2" type="ORF">S06H3_59132</name>
</gene>
<dbReference type="Gene3D" id="3.40.720.10">
    <property type="entry name" value="Alkaline Phosphatase, subunit A"/>
    <property type="match status" value="1"/>
</dbReference>
<dbReference type="Pfam" id="PF16347">
    <property type="entry name" value="SGSH_C"/>
    <property type="match status" value="1"/>
</dbReference>
<dbReference type="GO" id="GO:0015024">
    <property type="term" value="F:glucuronate-2-sulfatase activity"/>
    <property type="evidence" value="ECO:0007669"/>
    <property type="project" value="TreeGrafter"/>
</dbReference>
<dbReference type="SUPFAM" id="SSF53649">
    <property type="entry name" value="Alkaline phosphatase-like"/>
    <property type="match status" value="1"/>
</dbReference>
<accession>X1PXZ4</accession>
<dbReference type="AlphaFoldDB" id="X1PXZ4"/>
<dbReference type="InterPro" id="IPR032506">
    <property type="entry name" value="SGSH_C"/>
</dbReference>
<dbReference type="InterPro" id="IPR051849">
    <property type="entry name" value="GAG-degrading_sulfatase"/>
</dbReference>
<evidence type="ECO:0000259" key="1">
    <source>
        <dbReference type="Pfam" id="PF16347"/>
    </source>
</evidence>
<feature type="non-terminal residue" evidence="2">
    <location>
        <position position="1"/>
    </location>
</feature>
<evidence type="ECO:0000313" key="2">
    <source>
        <dbReference type="EMBL" id="GAI47411.1"/>
    </source>
</evidence>
<feature type="domain" description="N-sulphoglucosamine sulphohydrolase C-terminal" evidence="1">
    <location>
        <begin position="37"/>
        <end position="175"/>
    </location>
</feature>
<dbReference type="GO" id="GO:0004065">
    <property type="term" value="F:arylsulfatase activity"/>
    <property type="evidence" value="ECO:0007669"/>
    <property type="project" value="TreeGrafter"/>
</dbReference>
<organism evidence="2">
    <name type="scientific">marine sediment metagenome</name>
    <dbReference type="NCBI Taxonomy" id="412755"/>
    <lineage>
        <taxon>unclassified sequences</taxon>
        <taxon>metagenomes</taxon>
        <taxon>ecological metagenomes</taxon>
    </lineage>
</organism>
<dbReference type="EMBL" id="BARV01038368">
    <property type="protein sequence ID" value="GAI47411.1"/>
    <property type="molecule type" value="Genomic_DNA"/>
</dbReference>
<dbReference type="PANTHER" id="PTHR46615">
    <property type="entry name" value="ARYLSULFATASE K"/>
    <property type="match status" value="1"/>
</dbReference>
<proteinExistence type="predicted"/>
<protein>
    <recommendedName>
        <fullName evidence="1">N-sulphoglucosamine sulphohydrolase C-terminal domain-containing protein</fullName>
    </recommendedName>
</protein>
<sequence>FVDSEIQIILDAIKQSGTEEDTLVIFSSDHGDNDSSHRLEHKTTFYEESANIPFMAMWKGRIPEDRVDDTHLVSNGLDLLPTVCDYAGIKGISDPRGKSLRPLFEGSKVKWRDTLGVESEIGRMVVSKDKLKYIRYDAAGKEERLLDLKKDPHETTYFTDDPKYASKLAKLRKSFDSEWFPGY</sequence>
<name>X1PXZ4_9ZZZZ</name>
<comment type="caution">
    <text evidence="2">The sequence shown here is derived from an EMBL/GenBank/DDBJ whole genome shotgun (WGS) entry which is preliminary data.</text>
</comment>
<reference evidence="2" key="1">
    <citation type="journal article" date="2014" name="Front. Microbiol.">
        <title>High frequency of phylogenetically diverse reductive dehalogenase-homologous genes in deep subseafloor sedimentary metagenomes.</title>
        <authorList>
            <person name="Kawai M."/>
            <person name="Futagami T."/>
            <person name="Toyoda A."/>
            <person name="Takaki Y."/>
            <person name="Nishi S."/>
            <person name="Hori S."/>
            <person name="Arai W."/>
            <person name="Tsubouchi T."/>
            <person name="Morono Y."/>
            <person name="Uchiyama I."/>
            <person name="Ito T."/>
            <person name="Fujiyama A."/>
            <person name="Inagaki F."/>
            <person name="Takami H."/>
        </authorList>
    </citation>
    <scope>NUCLEOTIDE SEQUENCE</scope>
    <source>
        <strain evidence="2">Expedition CK06-06</strain>
    </source>
</reference>
<dbReference type="InterPro" id="IPR017850">
    <property type="entry name" value="Alkaline_phosphatase_core_sf"/>
</dbReference>
<dbReference type="PANTHER" id="PTHR46615:SF1">
    <property type="entry name" value="ARYLSULFATASE K"/>
    <property type="match status" value="1"/>
</dbReference>